<dbReference type="GO" id="GO:0005315">
    <property type="term" value="F:phosphate transmembrane transporter activity"/>
    <property type="evidence" value="ECO:0007669"/>
    <property type="project" value="InterPro"/>
</dbReference>
<dbReference type="PANTHER" id="PTHR11101:SF80">
    <property type="entry name" value="PHOSPHATE TRANSPORTER"/>
    <property type="match status" value="1"/>
</dbReference>
<keyword evidence="7 9" id="KW-1133">Transmembrane helix</keyword>
<evidence type="ECO:0000256" key="2">
    <source>
        <dbReference type="ARBA" id="ARBA00004141"/>
    </source>
</evidence>
<keyword evidence="6 9" id="KW-0812">Transmembrane</keyword>
<feature type="transmembrane region" description="Helical" evidence="9">
    <location>
        <begin position="46"/>
        <end position="64"/>
    </location>
</feature>
<dbReference type="EMBL" id="CP063144">
    <property type="protein sequence ID" value="QOR94092.1"/>
    <property type="molecule type" value="Genomic_DNA"/>
</dbReference>
<dbReference type="Pfam" id="PF01384">
    <property type="entry name" value="PHO4"/>
    <property type="match status" value="1"/>
</dbReference>
<evidence type="ECO:0000256" key="5">
    <source>
        <dbReference type="ARBA" id="ARBA00022592"/>
    </source>
</evidence>
<accession>A0A7M1USP8</accession>
<evidence type="ECO:0000256" key="6">
    <source>
        <dbReference type="ARBA" id="ARBA00022692"/>
    </source>
</evidence>
<protein>
    <recommendedName>
        <fullName evidence="9">Phosphate transporter</fullName>
    </recommendedName>
</protein>
<comment type="function">
    <text evidence="1">Potential transporter for phosphate.</text>
</comment>
<gene>
    <name evidence="10" type="ORF">IMZ38_05495</name>
</gene>
<evidence type="ECO:0000256" key="9">
    <source>
        <dbReference type="RuleBase" id="RU363058"/>
    </source>
</evidence>
<evidence type="ECO:0000256" key="3">
    <source>
        <dbReference type="ARBA" id="ARBA00009916"/>
    </source>
</evidence>
<name>A0A7M1USP8_9CREN</name>
<feature type="transmembrane region" description="Helical" evidence="9">
    <location>
        <begin position="201"/>
        <end position="223"/>
    </location>
</feature>
<dbReference type="InterPro" id="IPR001204">
    <property type="entry name" value="Phos_transporter"/>
</dbReference>
<comment type="similarity">
    <text evidence="3 9">Belongs to the inorganic phosphate transporter (PiT) (TC 2.A.20) family.</text>
</comment>
<evidence type="ECO:0000313" key="11">
    <source>
        <dbReference type="Proteomes" id="UP000593766"/>
    </source>
</evidence>
<feature type="transmembrane region" description="Helical" evidence="9">
    <location>
        <begin position="171"/>
        <end position="195"/>
    </location>
</feature>
<comment type="subcellular location">
    <subcellularLocation>
        <location evidence="2 9">Membrane</location>
        <topology evidence="2 9">Multi-pass membrane protein</topology>
    </subcellularLocation>
</comment>
<dbReference type="PANTHER" id="PTHR11101">
    <property type="entry name" value="PHOSPHATE TRANSPORTER"/>
    <property type="match status" value="1"/>
</dbReference>
<keyword evidence="11" id="KW-1185">Reference proteome</keyword>
<keyword evidence="8 9" id="KW-0472">Membrane</keyword>
<dbReference type="GO" id="GO:0016020">
    <property type="term" value="C:membrane"/>
    <property type="evidence" value="ECO:0007669"/>
    <property type="project" value="UniProtKB-SubCell"/>
</dbReference>
<feature type="transmembrane region" description="Helical" evidence="9">
    <location>
        <begin position="84"/>
        <end position="102"/>
    </location>
</feature>
<evidence type="ECO:0000256" key="1">
    <source>
        <dbReference type="ARBA" id="ARBA00001981"/>
    </source>
</evidence>
<keyword evidence="5 9" id="KW-0592">Phosphate transport</keyword>
<feature type="transmembrane region" description="Helical" evidence="9">
    <location>
        <begin position="6"/>
        <end position="25"/>
    </location>
</feature>
<evidence type="ECO:0000313" key="10">
    <source>
        <dbReference type="EMBL" id="QOR94092.1"/>
    </source>
</evidence>
<reference evidence="10 11" key="1">
    <citation type="submission" date="2020-10" db="EMBL/GenBank/DDBJ databases">
        <title>Complete genome sequence of Thermosphaera aggregans strain 3507.</title>
        <authorList>
            <person name="Zayulina K.S."/>
            <person name="Elcheninov A.G."/>
            <person name="Toshchakov S.V."/>
            <person name="Kublanov I.V."/>
            <person name="Kochetkova T.V."/>
        </authorList>
    </citation>
    <scope>NUCLEOTIDE SEQUENCE [LARGE SCALE GENOMIC DNA]</scope>
    <source>
        <strain evidence="10 11">3507</strain>
    </source>
</reference>
<dbReference type="GeneID" id="59454851"/>
<proteinExistence type="inferred from homology"/>
<feature type="transmembrane region" description="Helical" evidence="9">
    <location>
        <begin position="134"/>
        <end position="159"/>
    </location>
</feature>
<feature type="transmembrane region" description="Helical" evidence="9">
    <location>
        <begin position="379"/>
        <end position="399"/>
    </location>
</feature>
<dbReference type="KEGG" id="tcs:IMZ38_05495"/>
<dbReference type="OrthoDB" id="101311at2157"/>
<sequence length="402" mass="42295">MLSINIIGIGVASLVAFLLAWIDGANNAGNSLGTLIGAKALPLRRALIIAGVAEFVGGVLYGGFISETILRKVVNPAAFNPISYAVGLTIAMFITFLLILAVTRRRIPFSITQTLIGVLTGFSLGNTGGRATNLALVSGLLGLWIVLPILGIVAGLLSYKLYEFFIGFKKPWMIVILVVTYFNIFSVSTVLLLTPPTGLEYYWYVLIATVLAVFNAIPIYSLIKAAGATRKLELDTGRIFPPEALALSSGMIAFTHGAHDVANSAAPLTGVIAALSLNSTPEEGLTVNPFALLLCSGGLSAGIITWGLRVARTIGEEITVLNNDSAFIANFSASVTTLFLTRMGLPSSMTGLVLGSVAGVGLAKGVGNVNLRLVIRILWYWYLGFALAFAAGLATGWALTIL</sequence>
<evidence type="ECO:0000256" key="8">
    <source>
        <dbReference type="ARBA" id="ARBA00023136"/>
    </source>
</evidence>
<dbReference type="Proteomes" id="UP000593766">
    <property type="component" value="Chromosome"/>
</dbReference>
<evidence type="ECO:0000256" key="4">
    <source>
        <dbReference type="ARBA" id="ARBA00022448"/>
    </source>
</evidence>
<keyword evidence="4 9" id="KW-0813">Transport</keyword>
<feature type="transmembrane region" description="Helical" evidence="9">
    <location>
        <begin position="349"/>
        <end position="367"/>
    </location>
</feature>
<organism evidence="10 11">
    <name type="scientific">Thermosphaera chiliense</name>
    <dbReference type="NCBI Taxonomy" id="3402707"/>
    <lineage>
        <taxon>Archaea</taxon>
        <taxon>Thermoproteota</taxon>
        <taxon>Thermoprotei</taxon>
        <taxon>Desulfurococcales</taxon>
        <taxon>Desulfurococcaceae</taxon>
        <taxon>Thermosphaera</taxon>
    </lineage>
</organism>
<dbReference type="GO" id="GO:0035435">
    <property type="term" value="P:phosphate ion transmembrane transport"/>
    <property type="evidence" value="ECO:0007669"/>
    <property type="project" value="TreeGrafter"/>
</dbReference>
<dbReference type="AlphaFoldDB" id="A0A7M1USP8"/>
<evidence type="ECO:0000256" key="7">
    <source>
        <dbReference type="ARBA" id="ARBA00022989"/>
    </source>
</evidence>
<dbReference type="RefSeq" id="WP_193435897.1">
    <property type="nucleotide sequence ID" value="NZ_CP063144.1"/>
</dbReference>